<reference evidence="3 4" key="1">
    <citation type="journal article" date="2017" name="Front. Microbiol.">
        <title>New Insights into the Diversity of the Genus Faecalibacterium.</title>
        <authorList>
            <person name="Benevides L."/>
            <person name="Burman S."/>
            <person name="Martin R."/>
            <person name="Robert V."/>
            <person name="Thomas M."/>
            <person name="Miquel S."/>
            <person name="Chain F."/>
            <person name="Sokol H."/>
            <person name="Bermudez-Humaran L.G."/>
            <person name="Morrison M."/>
            <person name="Langella P."/>
            <person name="Azevedo V.A."/>
            <person name="Chatel J.M."/>
            <person name="Soares S."/>
        </authorList>
    </citation>
    <scope>NUCLEOTIDE SEQUENCE [LARGE SCALE GENOMIC DNA]</scope>
    <source>
        <strain evidence="3 4">CNCM I 4575</strain>
    </source>
</reference>
<accession>A0A174CIE4</accession>
<name>A0A174CIE4_9FIRM</name>
<feature type="domain" description="Ricin B lectin" evidence="2">
    <location>
        <begin position="95"/>
        <end position="152"/>
    </location>
</feature>
<dbReference type="Gene3D" id="2.80.10.50">
    <property type="match status" value="2"/>
</dbReference>
<evidence type="ECO:0000256" key="1">
    <source>
        <dbReference type="SAM" id="MobiDB-lite"/>
    </source>
</evidence>
<dbReference type="OrthoDB" id="1852444at2"/>
<dbReference type="InterPro" id="IPR035992">
    <property type="entry name" value="Ricin_B-like_lectins"/>
</dbReference>
<feature type="domain" description="Ricin B lectin" evidence="2">
    <location>
        <begin position="12"/>
        <end position="88"/>
    </location>
</feature>
<organism evidence="3 4">
    <name type="scientific">Faecalibacterium prausnitzii</name>
    <dbReference type="NCBI Taxonomy" id="853"/>
    <lineage>
        <taxon>Bacteria</taxon>
        <taxon>Bacillati</taxon>
        <taxon>Bacillota</taxon>
        <taxon>Clostridia</taxon>
        <taxon>Eubacteriales</taxon>
        <taxon>Oscillospiraceae</taxon>
        <taxon>Faecalibacterium</taxon>
    </lineage>
</organism>
<keyword evidence="3" id="KW-0430">Lectin</keyword>
<dbReference type="CDD" id="cd00161">
    <property type="entry name" value="beta-trefoil_Ricin-like"/>
    <property type="match status" value="1"/>
</dbReference>
<evidence type="ECO:0000259" key="2">
    <source>
        <dbReference type="Pfam" id="PF14200"/>
    </source>
</evidence>
<evidence type="ECO:0000313" key="3">
    <source>
        <dbReference type="EMBL" id="PDX81855.1"/>
    </source>
</evidence>
<dbReference type="Proteomes" id="UP000220005">
    <property type="component" value="Unassembled WGS sequence"/>
</dbReference>
<protein>
    <submittedName>
        <fullName evidence="3">Ricin-type beta-trefoil lectin domain protein</fullName>
    </submittedName>
</protein>
<dbReference type="Pfam" id="PF14200">
    <property type="entry name" value="RicinB_lectin_2"/>
    <property type="match status" value="2"/>
</dbReference>
<sequence>MAKTSQVVLMENEFYLIKAPNGKVLEVKNFNTENGAAIQLWDYAGHPWQQWQFVDAGEGRWRIQNRFTGKFIDLALSGVVEGTWLHQWSRSSGLSQCWALEPTRNGRTRIRNVLADKYIDLVAMNTSNGAQAQIWNYVSGGNQEWNLVRVDASAAQTNARADEAHDPEPTPSQRKHQNDLVRKLNNAGKGRAARK</sequence>
<dbReference type="InterPro" id="IPR000772">
    <property type="entry name" value="Ricin_B_lectin"/>
</dbReference>
<feature type="region of interest" description="Disordered" evidence="1">
    <location>
        <begin position="157"/>
        <end position="195"/>
    </location>
</feature>
<evidence type="ECO:0000313" key="4">
    <source>
        <dbReference type="Proteomes" id="UP000220005"/>
    </source>
</evidence>
<dbReference type="SUPFAM" id="SSF50370">
    <property type="entry name" value="Ricin B-like lectins"/>
    <property type="match status" value="1"/>
</dbReference>
<dbReference type="EMBL" id="NMTY01000009">
    <property type="protein sequence ID" value="PDX81855.1"/>
    <property type="molecule type" value="Genomic_DNA"/>
</dbReference>
<dbReference type="PROSITE" id="PS50231">
    <property type="entry name" value="RICIN_B_LECTIN"/>
    <property type="match status" value="1"/>
</dbReference>
<proteinExistence type="predicted"/>
<comment type="caution">
    <text evidence="3">The sequence shown here is derived from an EMBL/GenBank/DDBJ whole genome shotgun (WGS) entry which is preliminary data.</text>
</comment>
<gene>
    <name evidence="3" type="ORF">CGS58_04825</name>
</gene>
<dbReference type="AlphaFoldDB" id="A0A174CIE4"/>
<dbReference type="GO" id="GO:0030246">
    <property type="term" value="F:carbohydrate binding"/>
    <property type="evidence" value="ECO:0007669"/>
    <property type="project" value="UniProtKB-KW"/>
</dbReference>
<dbReference type="RefSeq" id="WP_055191735.1">
    <property type="nucleotide sequence ID" value="NZ_NMTY01000009.1"/>
</dbReference>